<keyword evidence="1" id="KW-1133">Transmembrane helix</keyword>
<comment type="caution">
    <text evidence="2">The sequence shown here is derived from an EMBL/GenBank/DDBJ whole genome shotgun (WGS) entry which is preliminary data.</text>
</comment>
<feature type="transmembrane region" description="Helical" evidence="1">
    <location>
        <begin position="67"/>
        <end position="87"/>
    </location>
</feature>
<dbReference type="EMBL" id="JAASQL010000002">
    <property type="protein sequence ID" value="NIJ45616.1"/>
    <property type="molecule type" value="Genomic_DNA"/>
</dbReference>
<proteinExistence type="predicted"/>
<reference evidence="2 3" key="1">
    <citation type="submission" date="2020-03" db="EMBL/GenBank/DDBJ databases">
        <title>Genomic Encyclopedia of Type Strains, Phase IV (KMG-IV): sequencing the most valuable type-strain genomes for metagenomic binning, comparative biology and taxonomic classification.</title>
        <authorList>
            <person name="Goeker M."/>
        </authorList>
    </citation>
    <scope>NUCLEOTIDE SEQUENCE [LARGE SCALE GENOMIC DNA]</scope>
    <source>
        <strain evidence="2 3">DSM 101599</strain>
    </source>
</reference>
<accession>A0ABX0UEJ4</accession>
<sequence>MISILLIILFFGFYLLYTITNRIKVHTTLGFETKLQKNIKLTKYIAMLLLVVSTVLAIYLFGLGVGVLFICLGLMTLGGFIIMLAPLQLITYKNLVIVCVLLFIAEWFHHLNPI</sequence>
<keyword evidence="1" id="KW-0472">Membrane</keyword>
<keyword evidence="3" id="KW-1185">Reference proteome</keyword>
<dbReference type="RefSeq" id="WP_167188023.1">
    <property type="nucleotide sequence ID" value="NZ_JAASQL010000002.1"/>
</dbReference>
<dbReference type="Proteomes" id="UP000745859">
    <property type="component" value="Unassembled WGS sequence"/>
</dbReference>
<keyword evidence="1" id="KW-0812">Transmembrane</keyword>
<organism evidence="2 3">
    <name type="scientific">Wenyingzhuangia heitensis</name>
    <dbReference type="NCBI Taxonomy" id="1487859"/>
    <lineage>
        <taxon>Bacteria</taxon>
        <taxon>Pseudomonadati</taxon>
        <taxon>Bacteroidota</taxon>
        <taxon>Flavobacteriia</taxon>
        <taxon>Flavobacteriales</taxon>
        <taxon>Flavobacteriaceae</taxon>
        <taxon>Wenyingzhuangia</taxon>
    </lineage>
</organism>
<name>A0ABX0UEJ4_9FLAO</name>
<feature type="transmembrane region" description="Helical" evidence="1">
    <location>
        <begin position="94"/>
        <end position="111"/>
    </location>
</feature>
<evidence type="ECO:0000313" key="2">
    <source>
        <dbReference type="EMBL" id="NIJ45616.1"/>
    </source>
</evidence>
<evidence type="ECO:0000256" key="1">
    <source>
        <dbReference type="SAM" id="Phobius"/>
    </source>
</evidence>
<feature type="transmembrane region" description="Helical" evidence="1">
    <location>
        <begin position="44"/>
        <end position="61"/>
    </location>
</feature>
<protein>
    <submittedName>
        <fullName evidence="2">Uncharacterized protein</fullName>
    </submittedName>
</protein>
<evidence type="ECO:0000313" key="3">
    <source>
        <dbReference type="Proteomes" id="UP000745859"/>
    </source>
</evidence>
<gene>
    <name evidence="2" type="ORF">FHR24_002084</name>
</gene>
<feature type="transmembrane region" description="Helical" evidence="1">
    <location>
        <begin position="6"/>
        <end position="23"/>
    </location>
</feature>